<dbReference type="AlphaFoldDB" id="A0A8X6YTV2"/>
<name>A0A8X6YTV2_9ARAC</name>
<protein>
    <submittedName>
        <fullName evidence="1">Uncharacterized protein</fullName>
    </submittedName>
</protein>
<reference evidence="1" key="1">
    <citation type="submission" date="2020-08" db="EMBL/GenBank/DDBJ databases">
        <title>Multicomponent nature underlies the extraordinary mechanical properties of spider dragline silk.</title>
        <authorList>
            <person name="Kono N."/>
            <person name="Nakamura H."/>
            <person name="Mori M."/>
            <person name="Yoshida Y."/>
            <person name="Ohtoshi R."/>
            <person name="Malay A.D."/>
            <person name="Moran D.A.P."/>
            <person name="Tomita M."/>
            <person name="Numata K."/>
            <person name="Arakawa K."/>
        </authorList>
    </citation>
    <scope>NUCLEOTIDE SEQUENCE</scope>
</reference>
<evidence type="ECO:0000313" key="2">
    <source>
        <dbReference type="Proteomes" id="UP000886998"/>
    </source>
</evidence>
<accession>A0A8X6YTV2</accession>
<proteinExistence type="predicted"/>
<organism evidence="1 2">
    <name type="scientific">Trichonephila inaurata madagascariensis</name>
    <dbReference type="NCBI Taxonomy" id="2747483"/>
    <lineage>
        <taxon>Eukaryota</taxon>
        <taxon>Metazoa</taxon>
        <taxon>Ecdysozoa</taxon>
        <taxon>Arthropoda</taxon>
        <taxon>Chelicerata</taxon>
        <taxon>Arachnida</taxon>
        <taxon>Araneae</taxon>
        <taxon>Araneomorphae</taxon>
        <taxon>Entelegynae</taxon>
        <taxon>Araneoidea</taxon>
        <taxon>Nephilidae</taxon>
        <taxon>Trichonephila</taxon>
        <taxon>Trichonephila inaurata</taxon>
    </lineage>
</organism>
<sequence length="101" mass="11738">MTFATFASYSPNEFHSFFLAFFASHPEAAQPIKINSFIESRGLRMSVGNCFLGLLYYRRGIDKIPPLSLLRPQKDANRFNLNIRPTINGPTERREWYCAFR</sequence>
<evidence type="ECO:0000313" key="1">
    <source>
        <dbReference type="EMBL" id="GFY77664.1"/>
    </source>
</evidence>
<comment type="caution">
    <text evidence="1">The sequence shown here is derived from an EMBL/GenBank/DDBJ whole genome shotgun (WGS) entry which is preliminary data.</text>
</comment>
<dbReference type="Proteomes" id="UP000886998">
    <property type="component" value="Unassembled WGS sequence"/>
</dbReference>
<keyword evidence="2" id="KW-1185">Reference proteome</keyword>
<gene>
    <name evidence="1" type="ORF">TNIN_102791</name>
</gene>
<dbReference type="EMBL" id="BMAV01022561">
    <property type="protein sequence ID" value="GFY77664.1"/>
    <property type="molecule type" value="Genomic_DNA"/>
</dbReference>